<dbReference type="RefSeq" id="WP_084946718.1">
    <property type="nucleotide sequence ID" value="NZ_NCVA01000027.1"/>
</dbReference>
<organism evidence="1 2">
    <name type="scientific">Streptococcus oralis subsp. dentisani</name>
    <dbReference type="NCBI Taxonomy" id="1458253"/>
    <lineage>
        <taxon>Bacteria</taxon>
        <taxon>Bacillati</taxon>
        <taxon>Bacillota</taxon>
        <taxon>Bacilli</taxon>
        <taxon>Lactobacillales</taxon>
        <taxon>Streptococcaceae</taxon>
        <taxon>Streptococcus</taxon>
    </lineage>
</organism>
<dbReference type="EMBL" id="NCVA01000027">
    <property type="protein sequence ID" value="ORO85820.1"/>
    <property type="molecule type" value="Genomic_DNA"/>
</dbReference>
<dbReference type="Proteomes" id="UP000193064">
    <property type="component" value="Unassembled WGS sequence"/>
</dbReference>
<evidence type="ECO:0000313" key="1">
    <source>
        <dbReference type="EMBL" id="ORO85820.1"/>
    </source>
</evidence>
<evidence type="ECO:0000313" key="2">
    <source>
        <dbReference type="Proteomes" id="UP000193064"/>
    </source>
</evidence>
<dbReference type="AlphaFoldDB" id="A0A1X1JF84"/>
<accession>A0A1X1JF84</accession>
<protein>
    <submittedName>
        <fullName evidence="1">MerR family transcriptional regulator</fullName>
    </submittedName>
</protein>
<name>A0A1X1JF84_STROR</name>
<sequence>MSMKSIEIANKILEIMDKQYPSEIQEKGAINTLYTIIRSIKETETIPSNVHLKDHARMLIDATANYNLEIIYLLQDLDKELKKNEHKR</sequence>
<proteinExistence type="predicted"/>
<reference evidence="1 2" key="1">
    <citation type="journal article" date="2016" name="Eur. J. Clin. Microbiol. Infect. Dis.">
        <title>Whole genome sequencing as a tool for phylogenetic analysis of clinical strains of Mitis group streptococci.</title>
        <authorList>
            <person name="Rasmussen L.H."/>
            <person name="Dargis R."/>
            <person name="Hojholt K."/>
            <person name="Christensen J.J."/>
            <person name="Skovgaard O."/>
            <person name="Justesen U.S."/>
            <person name="Rosenvinge F.S."/>
            <person name="Moser C."/>
            <person name="Lukjancenko O."/>
            <person name="Rasmussen S."/>
            <person name="Nielsen X.C."/>
        </authorList>
    </citation>
    <scope>NUCLEOTIDE SEQUENCE [LARGE SCALE GENOMIC DNA]</scope>
    <source>
        <strain evidence="1 2">RH_13585_10</strain>
    </source>
</reference>
<comment type="caution">
    <text evidence="1">The sequence shown here is derived from an EMBL/GenBank/DDBJ whole genome shotgun (WGS) entry which is preliminary data.</text>
</comment>
<gene>
    <name evidence="1" type="ORF">B7705_00275</name>
</gene>